<protein>
    <recommendedName>
        <fullName evidence="2">BTB domain-containing protein</fullName>
    </recommendedName>
</protein>
<dbReference type="SMART" id="SM00225">
    <property type="entry name" value="BTB"/>
    <property type="match status" value="1"/>
</dbReference>
<feature type="compositionally biased region" description="Polar residues" evidence="1">
    <location>
        <begin position="1441"/>
        <end position="1456"/>
    </location>
</feature>
<name>A0A1Y2GQE9_9FUNG</name>
<dbReference type="EMBL" id="MCFF01000014">
    <property type="protein sequence ID" value="ORZ19126.1"/>
    <property type="molecule type" value="Genomic_DNA"/>
</dbReference>
<feature type="compositionally biased region" description="Basic and acidic residues" evidence="1">
    <location>
        <begin position="1717"/>
        <end position="1733"/>
    </location>
</feature>
<feature type="domain" description="BTB" evidence="2">
    <location>
        <begin position="1542"/>
        <end position="1610"/>
    </location>
</feature>
<dbReference type="Proteomes" id="UP000193648">
    <property type="component" value="Unassembled WGS sequence"/>
</dbReference>
<accession>A0A1Y2GQE9</accession>
<organism evidence="3 4">
    <name type="scientific">Lobosporangium transversale</name>
    <dbReference type="NCBI Taxonomy" id="64571"/>
    <lineage>
        <taxon>Eukaryota</taxon>
        <taxon>Fungi</taxon>
        <taxon>Fungi incertae sedis</taxon>
        <taxon>Mucoromycota</taxon>
        <taxon>Mortierellomycotina</taxon>
        <taxon>Mortierellomycetes</taxon>
        <taxon>Mortierellales</taxon>
        <taxon>Mortierellaceae</taxon>
        <taxon>Lobosporangium</taxon>
    </lineage>
</organism>
<evidence type="ECO:0000259" key="2">
    <source>
        <dbReference type="PROSITE" id="PS50097"/>
    </source>
</evidence>
<evidence type="ECO:0000313" key="4">
    <source>
        <dbReference type="Proteomes" id="UP000193648"/>
    </source>
</evidence>
<gene>
    <name evidence="3" type="ORF">BCR41DRAFT_421323</name>
</gene>
<dbReference type="RefSeq" id="XP_021882294.1">
    <property type="nucleotide sequence ID" value="XM_022030011.1"/>
</dbReference>
<evidence type="ECO:0000313" key="3">
    <source>
        <dbReference type="EMBL" id="ORZ19126.1"/>
    </source>
</evidence>
<dbReference type="InterPro" id="IPR000210">
    <property type="entry name" value="BTB/POZ_dom"/>
</dbReference>
<feature type="compositionally biased region" description="Polar residues" evidence="1">
    <location>
        <begin position="1220"/>
        <end position="1239"/>
    </location>
</feature>
<feature type="compositionally biased region" description="Low complexity" evidence="1">
    <location>
        <begin position="337"/>
        <end position="352"/>
    </location>
</feature>
<dbReference type="PROSITE" id="PS50097">
    <property type="entry name" value="BTB"/>
    <property type="match status" value="1"/>
</dbReference>
<feature type="region of interest" description="Disordered" evidence="1">
    <location>
        <begin position="1416"/>
        <end position="1462"/>
    </location>
</feature>
<feature type="region of interest" description="Disordered" evidence="1">
    <location>
        <begin position="516"/>
        <end position="547"/>
    </location>
</feature>
<dbReference type="Gene3D" id="3.30.710.10">
    <property type="entry name" value="Potassium Channel Kv1.1, Chain A"/>
    <property type="match status" value="1"/>
</dbReference>
<feature type="compositionally biased region" description="Polar residues" evidence="1">
    <location>
        <begin position="516"/>
        <end position="530"/>
    </location>
</feature>
<feature type="compositionally biased region" description="Basic and acidic residues" evidence="1">
    <location>
        <begin position="1240"/>
        <end position="1257"/>
    </location>
</feature>
<keyword evidence="4" id="KW-1185">Reference proteome</keyword>
<dbReference type="OrthoDB" id="194443at2759"/>
<feature type="region of interest" description="Disordered" evidence="1">
    <location>
        <begin position="1657"/>
        <end position="1757"/>
    </location>
</feature>
<feature type="region of interest" description="Disordered" evidence="1">
    <location>
        <begin position="1206"/>
        <end position="1257"/>
    </location>
</feature>
<feature type="compositionally biased region" description="Basic and acidic residues" evidence="1">
    <location>
        <begin position="1416"/>
        <end position="1430"/>
    </location>
</feature>
<feature type="region of interest" description="Disordered" evidence="1">
    <location>
        <begin position="309"/>
        <end position="352"/>
    </location>
</feature>
<reference evidence="3 4" key="1">
    <citation type="submission" date="2016-07" db="EMBL/GenBank/DDBJ databases">
        <title>Pervasive Adenine N6-methylation of Active Genes in Fungi.</title>
        <authorList>
            <consortium name="DOE Joint Genome Institute"/>
            <person name="Mondo S.J."/>
            <person name="Dannebaum R.O."/>
            <person name="Kuo R.C."/>
            <person name="Labutti K."/>
            <person name="Haridas S."/>
            <person name="Kuo A."/>
            <person name="Salamov A."/>
            <person name="Ahrendt S.R."/>
            <person name="Lipzen A."/>
            <person name="Sullivan W."/>
            <person name="Andreopoulos W.B."/>
            <person name="Clum A."/>
            <person name="Lindquist E."/>
            <person name="Daum C."/>
            <person name="Ramamoorthy G.K."/>
            <person name="Gryganskyi A."/>
            <person name="Culley D."/>
            <person name="Magnuson J.K."/>
            <person name="James T.Y."/>
            <person name="O'Malley M.A."/>
            <person name="Stajich J.E."/>
            <person name="Spatafora J.W."/>
            <person name="Visel A."/>
            <person name="Grigoriev I.V."/>
        </authorList>
    </citation>
    <scope>NUCLEOTIDE SEQUENCE [LARGE SCALE GENOMIC DNA]</scope>
    <source>
        <strain evidence="3 4">NRRL 3116</strain>
    </source>
</reference>
<dbReference type="SUPFAM" id="SSF54695">
    <property type="entry name" value="POZ domain"/>
    <property type="match status" value="1"/>
</dbReference>
<dbReference type="GeneID" id="33571854"/>
<dbReference type="InParanoid" id="A0A1Y2GQE9"/>
<comment type="caution">
    <text evidence="3">The sequence shown here is derived from an EMBL/GenBank/DDBJ whole genome shotgun (WGS) entry which is preliminary data.</text>
</comment>
<evidence type="ECO:0000256" key="1">
    <source>
        <dbReference type="SAM" id="MobiDB-lite"/>
    </source>
</evidence>
<feature type="compositionally biased region" description="Basic and acidic residues" evidence="1">
    <location>
        <begin position="1688"/>
        <end position="1708"/>
    </location>
</feature>
<feature type="compositionally biased region" description="Acidic residues" evidence="1">
    <location>
        <begin position="1734"/>
        <end position="1757"/>
    </location>
</feature>
<feature type="compositionally biased region" description="Basic and acidic residues" evidence="1">
    <location>
        <begin position="532"/>
        <end position="547"/>
    </location>
</feature>
<dbReference type="InterPro" id="IPR011333">
    <property type="entry name" value="SKP1/BTB/POZ_sf"/>
</dbReference>
<dbReference type="CDD" id="cd18186">
    <property type="entry name" value="BTB_POZ_ZBTB_KLHL-like"/>
    <property type="match status" value="1"/>
</dbReference>
<sequence>MRTADLIHLLRSHERSLPSTYALLASLGVTRRLHLLGELSNWLLVELQKYHGRQQQQRLEIDHDRNHHNNKGNSYYASTASTISVTPSETPQQRSIRSQIKHTLLGIQILLDTADENVTNNNNNNNVSSSGNSSNDTLKTLLPLDEKQKTQIFASFLKPILIGTMPLGGPNIDTTDVQLLCAKILSFCTHPNNNASNPTAVVTPLPTSNALCPPYTFAMRLMTYESPAAPGNDDISIKSTAPQQLAVSGIMGLSALLGSPLVKLQEYGLRILTSYRSLVQLDATWEMLDPLKRVLERLEHNLASSLSTDLLELSPEKDPNDDNKDQDKDKNKDNDGGKQTTSSLASAKTKTKTTTQELEMAINTQAKALSLLQWFFQEAEGDLLAKKPTDHTVNRTTAPTMSDSTTTITTTAAMTASVTKVEKLKDAALPELLIDIWETIQHIVLFNNRSIERLVLTVSASIYWLCWVFRNDTTVMTYVMTERADTLMAWFGYYVVPHDCETNALSAIPASASLTTSLTMKEDNPNPSRKTQSKDMGKGSDKDKHENSQRDSIILEYLTKLIRNMVTLKKYHSLLFSGKRPIGITIMRRTIEFLEGILDSTPLPLHDRSPSHPHSLPNPPFDQDAIANTITATIRGDSTEGTVSYSVRMIQLRPVVLEAMLMILLGSINGSSEGTDLVFLHIQNLIHVWLLLLLDLKDLFGVQYPSSAQASLKKIRELSLTLLSMVLTKGHERPTLFRQGIMADVPMSHWTLGYEALVEIIMQPLEFEMSRAETSETTSAIAEEADEMGMKALKVFMLFWKIHPKARNTLADLLGPRLHQLKMVPILVCLPKDSNKGNGGQLRGRDSDNNENSKSTDSGWRKERAMLLLETIVSFGSESSVRIKMREAWSSLAFLVSLLGASMRRLAWAQYSPREKLPRVIAMKCFMALRHFWYDHVGLRQLIDLQISPHLQQQPHNDRVGNEPGDSEDGDYLELWRKLMPSDVAAEYQTTKTDAVAGTAVGTLPSPSIVPVLLSILAPPGTEWTSDFMLSLALSVPGDDPEVIRIRKNKIKRRVRHPLFEQRDPILAEAALILVPLSQFLECQRRLVSKPGAIWMLARLMVERSLIGHLGDPNQARHRLKVDIHHPPGNTTISVDTADENPQTLMEKALFRALSSIFSNRDLAKELVSNNTITEAFAAIMEMDRPLRFYARKMKFEDGMTADTEAVVTDTEEKTKQGVEDTTSSTFGESRDSSNNSSNGHRDDDHSNFAPSKEEHHIHDRGLILNTTFTSAINTTMVTIPTGAMAPTEQIQPRMLPTPHHYLFHQQLLEVLQTIMEPSLVQFERIYQYIGGNRSLQEPDETAESFYWMREYCALILFYLSDRDRPLSRPGHHPSILFQRPKPMTTTTDDKTTYLKTESILGIIGRMLTLEMDYEDEHKEGEEEEGRTRNEGTIGRDNGLLQDTRTTATGNDNSNSHSKEKDLISAQKEEALLRRLSAGLAIQSVCWKHWDKWRQQHQNFVQSYKTVTTTEWKAHVAILNGSDNNNGTNSNGNKPNSLDTPVQIKFLIQGHVISFPDRYLLSRASMFFHTLLVGDFMEATQQHITLHDTDPDVFQMLLEVIQESQMTAQHLLPEDLPFQLVVQLMVCAERYMVVFVRRLAEAWILKTLSRKELQYYDMDGHNNSPVEQDEEEEMTRKQIKTVADSEMTVDRVDISSKIDTTNKHDRESSPQSGGSQRTDKRQKLEKTRDRNEEPQDVEDIITDSNDIEDEDKDEEDESLQECLLMVYEACSDLPLQCSLSSPSHPFHGLVWDSLKRMVLRLGSVAITPRFAAMLNTGDEERIEQFLHIIFNLMMDQIPYFPNITV</sequence>
<dbReference type="Pfam" id="PF00651">
    <property type="entry name" value="BTB"/>
    <property type="match status" value="1"/>
</dbReference>
<proteinExistence type="predicted"/>
<feature type="compositionally biased region" description="Basic and acidic residues" evidence="1">
    <location>
        <begin position="314"/>
        <end position="336"/>
    </location>
</feature>
<feature type="region of interest" description="Disordered" evidence="1">
    <location>
        <begin position="837"/>
        <end position="859"/>
    </location>
</feature>